<sequence>MVLGGPRIRHPFPLSSINCPLMSCSILVHVFGVFFHSFGSFLRVLLLSIQSDQFLPHPHCPTLSRGKHLLTLSSLTFILVL</sequence>
<dbReference type="Gramene" id="TKW02778">
    <property type="protein sequence ID" value="TKW02778"/>
    <property type="gene ID" value="SEVIR_8G262100v2"/>
</dbReference>
<keyword evidence="1" id="KW-1133">Transmembrane helix</keyword>
<evidence type="ECO:0000256" key="1">
    <source>
        <dbReference type="SAM" id="Phobius"/>
    </source>
</evidence>
<keyword evidence="1" id="KW-0472">Membrane</keyword>
<name>A0A4U6TJW5_SETVI</name>
<dbReference type="AlphaFoldDB" id="A0A4U6TJW5"/>
<evidence type="ECO:0000313" key="2">
    <source>
        <dbReference type="EMBL" id="TKW02778.1"/>
    </source>
</evidence>
<organism evidence="2 3">
    <name type="scientific">Setaria viridis</name>
    <name type="common">Green bristlegrass</name>
    <name type="synonym">Setaria italica subsp. viridis</name>
    <dbReference type="NCBI Taxonomy" id="4556"/>
    <lineage>
        <taxon>Eukaryota</taxon>
        <taxon>Viridiplantae</taxon>
        <taxon>Streptophyta</taxon>
        <taxon>Embryophyta</taxon>
        <taxon>Tracheophyta</taxon>
        <taxon>Spermatophyta</taxon>
        <taxon>Magnoliopsida</taxon>
        <taxon>Liliopsida</taxon>
        <taxon>Poales</taxon>
        <taxon>Poaceae</taxon>
        <taxon>PACMAD clade</taxon>
        <taxon>Panicoideae</taxon>
        <taxon>Panicodae</taxon>
        <taxon>Paniceae</taxon>
        <taxon>Cenchrinae</taxon>
        <taxon>Setaria</taxon>
    </lineage>
</organism>
<proteinExistence type="predicted"/>
<keyword evidence="1" id="KW-0812">Transmembrane</keyword>
<protein>
    <submittedName>
        <fullName evidence="2">Uncharacterized protein</fullName>
    </submittedName>
</protein>
<keyword evidence="3" id="KW-1185">Reference proteome</keyword>
<dbReference type="Proteomes" id="UP000298652">
    <property type="component" value="Chromosome 8"/>
</dbReference>
<dbReference type="EMBL" id="CM016559">
    <property type="protein sequence ID" value="TKW02778.1"/>
    <property type="molecule type" value="Genomic_DNA"/>
</dbReference>
<accession>A0A4U6TJW5</accession>
<reference evidence="2" key="1">
    <citation type="submission" date="2019-03" db="EMBL/GenBank/DDBJ databases">
        <title>WGS assembly of Setaria viridis.</title>
        <authorList>
            <person name="Huang P."/>
            <person name="Jenkins J."/>
            <person name="Grimwood J."/>
            <person name="Barry K."/>
            <person name="Healey A."/>
            <person name="Mamidi S."/>
            <person name="Sreedasyam A."/>
            <person name="Shu S."/>
            <person name="Feldman M."/>
            <person name="Wu J."/>
            <person name="Yu Y."/>
            <person name="Chen C."/>
            <person name="Johnson J."/>
            <person name="Rokhsar D."/>
            <person name="Baxter I."/>
            <person name="Schmutz J."/>
            <person name="Brutnell T."/>
            <person name="Kellogg E."/>
        </authorList>
    </citation>
    <scope>NUCLEOTIDE SEQUENCE [LARGE SCALE GENOMIC DNA]</scope>
</reference>
<gene>
    <name evidence="2" type="ORF">SEVIR_8G262100v2</name>
</gene>
<feature type="transmembrane region" description="Helical" evidence="1">
    <location>
        <begin position="20"/>
        <end position="46"/>
    </location>
</feature>
<evidence type="ECO:0000313" key="3">
    <source>
        <dbReference type="Proteomes" id="UP000298652"/>
    </source>
</evidence>